<accession>A0A5B0QC85</accession>
<sequence>MKWNHFLPCLLLLLLSYSFHHHAIAKLGNLGKLLKGDSGQRRYSPLRDETLEESSSQETKSSSGKGFLSTILPKFKGKSKAVSSTRNPQPDPELEGWVNMIYQTQGTNAFLMNLKLDPKPPESFEALSKEIKSANRLIKQFENDMKERPNRLLSGSMRELIEQVMGQLSLLKGTNDEELSKIAICAKALADITAAKQPTTYQITELESTSLKYIMVVWDNYIQPSQNERVNSFFENLRILWTSKV</sequence>
<evidence type="ECO:0000313" key="3">
    <source>
        <dbReference type="EMBL" id="KAA1110692.1"/>
    </source>
</evidence>
<keyword evidence="4" id="KW-1185">Reference proteome</keyword>
<proteinExistence type="predicted"/>
<organism evidence="3 4">
    <name type="scientific">Puccinia graminis f. sp. tritici</name>
    <dbReference type="NCBI Taxonomy" id="56615"/>
    <lineage>
        <taxon>Eukaryota</taxon>
        <taxon>Fungi</taxon>
        <taxon>Dikarya</taxon>
        <taxon>Basidiomycota</taxon>
        <taxon>Pucciniomycotina</taxon>
        <taxon>Pucciniomycetes</taxon>
        <taxon>Pucciniales</taxon>
        <taxon>Pucciniaceae</taxon>
        <taxon>Puccinia</taxon>
    </lineage>
</organism>
<dbReference type="Proteomes" id="UP000324748">
    <property type="component" value="Unassembled WGS sequence"/>
</dbReference>
<comment type="caution">
    <text evidence="3">The sequence shown here is derived from an EMBL/GenBank/DDBJ whole genome shotgun (WGS) entry which is preliminary data.</text>
</comment>
<evidence type="ECO:0000256" key="2">
    <source>
        <dbReference type="SAM" id="SignalP"/>
    </source>
</evidence>
<feature type="signal peptide" evidence="2">
    <location>
        <begin position="1"/>
        <end position="25"/>
    </location>
</feature>
<evidence type="ECO:0000256" key="1">
    <source>
        <dbReference type="SAM" id="MobiDB-lite"/>
    </source>
</evidence>
<name>A0A5B0QC85_PUCGR</name>
<feature type="region of interest" description="Disordered" evidence="1">
    <location>
        <begin position="47"/>
        <end position="68"/>
    </location>
</feature>
<dbReference type="OrthoDB" id="2504822at2759"/>
<feature type="chain" id="PRO_5023040279" evidence="2">
    <location>
        <begin position="26"/>
        <end position="245"/>
    </location>
</feature>
<reference evidence="3 4" key="1">
    <citation type="submission" date="2019-05" db="EMBL/GenBank/DDBJ databases">
        <title>Emergence of the Ug99 lineage of the wheat stem rust pathogen through somatic hybridization.</title>
        <authorList>
            <person name="Li F."/>
            <person name="Upadhyaya N.M."/>
            <person name="Sperschneider J."/>
            <person name="Matny O."/>
            <person name="Nguyen-Phuc H."/>
            <person name="Mago R."/>
            <person name="Raley C."/>
            <person name="Miller M.E."/>
            <person name="Silverstein K.A.T."/>
            <person name="Henningsen E."/>
            <person name="Hirsch C.D."/>
            <person name="Visser B."/>
            <person name="Pretorius Z.A."/>
            <person name="Steffenson B.J."/>
            <person name="Schwessinger B."/>
            <person name="Dodds P.N."/>
            <person name="Figueroa M."/>
        </authorList>
    </citation>
    <scope>NUCLEOTIDE SEQUENCE [LARGE SCALE GENOMIC DNA]</scope>
    <source>
        <strain evidence="3">21-0</strain>
    </source>
</reference>
<feature type="compositionally biased region" description="Low complexity" evidence="1">
    <location>
        <begin position="53"/>
        <end position="63"/>
    </location>
</feature>
<protein>
    <submittedName>
        <fullName evidence="3">Uncharacterized protein</fullName>
    </submittedName>
</protein>
<dbReference type="AlphaFoldDB" id="A0A5B0QC85"/>
<gene>
    <name evidence="3" type="ORF">PGT21_029747</name>
</gene>
<dbReference type="EMBL" id="VSWC01000027">
    <property type="protein sequence ID" value="KAA1110692.1"/>
    <property type="molecule type" value="Genomic_DNA"/>
</dbReference>
<keyword evidence="2" id="KW-0732">Signal</keyword>
<evidence type="ECO:0000313" key="4">
    <source>
        <dbReference type="Proteomes" id="UP000324748"/>
    </source>
</evidence>